<comment type="cofactor">
    <cofactor evidence="22">
        <name>Ca(2+)</name>
        <dbReference type="ChEBI" id="CHEBI:29108"/>
    </cofactor>
    <text evidence="22">Can bind about 5 Ca(2+) ions per subunit.</text>
</comment>
<feature type="binding site" evidence="22">
    <location>
        <position position="194"/>
    </location>
    <ligand>
        <name>Ca(2+)</name>
        <dbReference type="ChEBI" id="CHEBI:29108"/>
        <label>2</label>
    </ligand>
</feature>
<dbReference type="SMART" id="SM00235">
    <property type="entry name" value="ZnMc"/>
    <property type="match status" value="1"/>
</dbReference>
<accession>L9KR37</accession>
<feature type="binding site" evidence="22">
    <location>
        <position position="182"/>
    </location>
    <ligand>
        <name>Ca(2+)</name>
        <dbReference type="ChEBI" id="CHEBI:29108"/>
        <label>3</label>
    </ligand>
</feature>
<dbReference type="InterPro" id="IPR036365">
    <property type="entry name" value="PGBD-like_sf"/>
</dbReference>
<dbReference type="InterPro" id="IPR001818">
    <property type="entry name" value="Pept_M10_metallopeptidase"/>
</dbReference>
<dbReference type="GO" id="GO:0005615">
    <property type="term" value="C:extracellular space"/>
    <property type="evidence" value="ECO:0007669"/>
    <property type="project" value="TreeGrafter"/>
</dbReference>
<evidence type="ECO:0000256" key="5">
    <source>
        <dbReference type="ARBA" id="ARBA00022530"/>
    </source>
</evidence>
<name>L9KR37_TUPCH</name>
<keyword evidence="15" id="KW-0865">Zymogen</keyword>
<dbReference type="PROSITE" id="PS00546">
    <property type="entry name" value="CYSTEINE_SWITCH"/>
    <property type="match status" value="1"/>
</dbReference>
<evidence type="ECO:0000256" key="20">
    <source>
        <dbReference type="PIRSR" id="PIRSR001191-1"/>
    </source>
</evidence>
<dbReference type="eggNOG" id="KOG1565">
    <property type="taxonomic scope" value="Eukaryota"/>
</dbReference>
<evidence type="ECO:0000256" key="17">
    <source>
        <dbReference type="ARBA" id="ARBA00023180"/>
    </source>
</evidence>
<evidence type="ECO:0000256" key="3">
    <source>
        <dbReference type="ARBA" id="ARBA00018037"/>
    </source>
</evidence>
<feature type="binding site" evidence="22">
    <location>
        <position position="205"/>
    </location>
    <ligand>
        <name>Ca(2+)</name>
        <dbReference type="ChEBI" id="CHEBI:29108"/>
        <label>1</label>
    </ligand>
</feature>
<feature type="repeat" description="Hemopexin" evidence="26">
    <location>
        <begin position="405"/>
        <end position="453"/>
    </location>
</feature>
<feature type="binding site" evidence="22">
    <location>
        <position position="319"/>
    </location>
    <ligand>
        <name>Ca(2+)</name>
        <dbReference type="ChEBI" id="CHEBI:29108"/>
        <label>5</label>
    </ligand>
</feature>
<evidence type="ECO:0000259" key="29">
    <source>
        <dbReference type="SMART" id="SM00235"/>
    </source>
</evidence>
<evidence type="ECO:0000256" key="19">
    <source>
        <dbReference type="ARBA" id="ARBA00031807"/>
    </source>
</evidence>
<feature type="binding site" evidence="22">
    <location>
        <position position="128"/>
    </location>
    <ligand>
        <name>Ca(2+)</name>
        <dbReference type="ChEBI" id="CHEBI:29108"/>
        <label>1</label>
    </ligand>
</feature>
<dbReference type="InterPro" id="IPR033739">
    <property type="entry name" value="M10A_MMP"/>
</dbReference>
<dbReference type="InterPro" id="IPR024079">
    <property type="entry name" value="MetalloPept_cat_dom_sf"/>
</dbReference>
<organism evidence="30 31">
    <name type="scientific">Tupaia chinensis</name>
    <name type="common">Chinese tree shrew</name>
    <name type="synonym">Tupaia belangeri chinensis</name>
    <dbReference type="NCBI Taxonomy" id="246437"/>
    <lineage>
        <taxon>Eukaryota</taxon>
        <taxon>Metazoa</taxon>
        <taxon>Chordata</taxon>
        <taxon>Craniata</taxon>
        <taxon>Vertebrata</taxon>
        <taxon>Euteleostomi</taxon>
        <taxon>Mammalia</taxon>
        <taxon>Eutheria</taxon>
        <taxon>Euarchontoglires</taxon>
        <taxon>Scandentia</taxon>
        <taxon>Tupaiidae</taxon>
        <taxon>Tupaia</taxon>
    </lineage>
</organism>
<evidence type="ECO:0000313" key="30">
    <source>
        <dbReference type="EMBL" id="ELW64934.1"/>
    </source>
</evidence>
<evidence type="ECO:0000256" key="9">
    <source>
        <dbReference type="ARBA" id="ARBA00022737"/>
    </source>
</evidence>
<feature type="binding site" evidence="22">
    <location>
        <position position="179"/>
    </location>
    <ligand>
        <name>Ca(2+)</name>
        <dbReference type="ChEBI" id="CHEBI:29108"/>
        <label>3</label>
    </ligand>
</feature>
<dbReference type="GO" id="GO:0030574">
    <property type="term" value="P:collagen catabolic process"/>
    <property type="evidence" value="ECO:0007669"/>
    <property type="project" value="UniProtKB-KW"/>
</dbReference>
<dbReference type="Pfam" id="PF01471">
    <property type="entry name" value="PG_binding_1"/>
    <property type="match status" value="1"/>
</dbReference>
<feature type="binding site" evidence="22">
    <location>
        <position position="458"/>
    </location>
    <ligand>
        <name>Ca(2+)</name>
        <dbReference type="ChEBI" id="CHEBI:29108"/>
        <label>4</label>
    </ligand>
</feature>
<feature type="binding site" evidence="21">
    <location>
        <position position="232"/>
    </location>
    <ligand>
        <name>Zn(2+)</name>
        <dbReference type="ChEBI" id="CHEBI:29105"/>
        <label>2</label>
        <note>catalytic</note>
    </ligand>
</feature>
<dbReference type="CDD" id="cd04278">
    <property type="entry name" value="ZnMc_MMP"/>
    <property type="match status" value="1"/>
</dbReference>
<dbReference type="AlphaFoldDB" id="L9KR37"/>
<feature type="disulfide bond" evidence="23">
    <location>
        <begin position="310"/>
        <end position="497"/>
    </location>
</feature>
<keyword evidence="12 22" id="KW-0106">Calcium</keyword>
<feature type="binding site" evidence="22">
    <location>
        <position position="174"/>
    </location>
    <ligand>
        <name>Zn(2+)</name>
        <dbReference type="ChEBI" id="CHEBI:29105"/>
        <label>1</label>
    </ligand>
</feature>
<dbReference type="MEROPS" id="M10.013"/>
<feature type="binding site" evidence="22">
    <location>
        <position position="460"/>
    </location>
    <ligand>
        <name>Ca(2+)</name>
        <dbReference type="ChEBI" id="CHEBI:29108"/>
        <label>5</label>
    </ligand>
</feature>
<evidence type="ECO:0000256" key="7">
    <source>
        <dbReference type="ARBA" id="ARBA00022723"/>
    </source>
</evidence>
<feature type="short sequence motif" description="Cysteine switch" evidence="25">
    <location>
        <begin position="94"/>
        <end position="101"/>
    </location>
</feature>
<feature type="domain" description="Peptidase metallopeptidase" evidence="29">
    <location>
        <begin position="109"/>
        <end position="268"/>
    </location>
</feature>
<dbReference type="SUPFAM" id="SSF55486">
    <property type="entry name" value="Metalloproteases ('zincins'), catalytic domain"/>
    <property type="match status" value="1"/>
</dbReference>
<dbReference type="InterPro" id="IPR000585">
    <property type="entry name" value="Hemopexin-like_dom"/>
</dbReference>
<dbReference type="PROSITE" id="PS51642">
    <property type="entry name" value="HEMOPEXIN_2"/>
    <property type="match status" value="4"/>
</dbReference>
<keyword evidence="4" id="KW-0964">Secreted</keyword>
<feature type="modified residue" description="Phosphotyrosine; by PKDCC" evidence="24">
    <location>
        <position position="392"/>
    </location>
</feature>
<feature type="region of interest" description="Disordered" evidence="27">
    <location>
        <begin position="288"/>
        <end position="310"/>
    </location>
</feature>
<sequence length="497" mass="56716">MHPGVLVVLLFLSWTHCRSLPLPNGDDDDDRSEEELQFAEQYLKSYYHPLNPAGILKKTAASSMVDRLREMQSFFGLEVTGKLDADTLDVMKRPRCGVPDVGEYNVFPRTLKWSNVNLTYRIVNYTPDMTHSEVEKAFRKAFKVWSDVTPLNFTRLHDGIADIMISFGTKEHGDFYPFDGPSGLLAHAFPPGPNYGGDAHFDDDETWTSSSKGYNLFLVAAHEFGHSLGLDHSKDPGALMFPIYTYTGKSHYVLPDDDVQGIQSLYGSVYWAVTQVIIRSTSVTSPIRYTTTGPGDEDPNPKHPKTPDKCDPSLSLDAITSLRGETMIFKDRFFWRLHPQQVDVELFLTKSFWPELPNHVDAAYEHPSHDLIFIFRGRKFWALNGYDIQEGYPKKISELGFPKEVKKISAAVHFEDTGKTLFFSGDQVWSYDDTNHVMDKDYPRLIEEDFPGIGDKVDAVYEKNGYIYFFNGPIQFEYSIWSNRVVRVMPTNSLLWC</sequence>
<evidence type="ECO:0000256" key="18">
    <source>
        <dbReference type="ARBA" id="ARBA00024705"/>
    </source>
</evidence>
<dbReference type="InterPro" id="IPR018486">
    <property type="entry name" value="Hemopexin_CS"/>
</dbReference>
<keyword evidence="10" id="KW-0378">Hydrolase</keyword>
<evidence type="ECO:0000256" key="6">
    <source>
        <dbReference type="ARBA" id="ARBA00022670"/>
    </source>
</evidence>
<dbReference type="FunFam" id="3.40.390.10:FF:000007">
    <property type="entry name" value="Collagenase 3"/>
    <property type="match status" value="1"/>
</dbReference>
<comment type="similarity">
    <text evidence="2">Belongs to the peptidase M10A family.</text>
</comment>
<feature type="binding site" evidence="22">
    <location>
        <position position="180"/>
    </location>
    <ligand>
        <name>Ca(2+)</name>
        <dbReference type="ChEBI" id="CHEBI:29108"/>
        <label>3</label>
    </ligand>
</feature>
<feature type="binding site" evidence="21">
    <location>
        <position position="226"/>
    </location>
    <ligand>
        <name>Zn(2+)</name>
        <dbReference type="ChEBI" id="CHEBI:29105"/>
        <label>2</label>
        <note>catalytic</note>
    </ligand>
</feature>
<keyword evidence="13" id="KW-0482">Metalloprotease</keyword>
<comment type="cofactor">
    <cofactor evidence="22">
        <name>Zn(2+)</name>
        <dbReference type="ChEBI" id="CHEBI:29105"/>
    </cofactor>
    <text evidence="22">Binds 2 Zn(2+) ions per subunit.</text>
</comment>
<keyword evidence="7 21" id="KW-0479">Metal-binding</keyword>
<dbReference type="EMBL" id="KB320706">
    <property type="protein sequence ID" value="ELW64934.1"/>
    <property type="molecule type" value="Genomic_DNA"/>
</dbReference>
<feature type="binding site" evidence="22">
    <location>
        <position position="361"/>
    </location>
    <ligand>
        <name>Ca(2+)</name>
        <dbReference type="ChEBI" id="CHEBI:29108"/>
        <label>4</label>
    </ligand>
</feature>
<proteinExistence type="inferred from homology"/>
<dbReference type="PANTHER" id="PTHR10201:SF165">
    <property type="entry name" value="COLLAGENASE 3"/>
    <property type="match status" value="1"/>
</dbReference>
<evidence type="ECO:0000256" key="22">
    <source>
        <dbReference type="PIRSR" id="PIRSR621190-2"/>
    </source>
</evidence>
<protein>
    <recommendedName>
        <fullName evidence="3">Collagenase 3</fullName>
    </recommendedName>
    <alternativeName>
        <fullName evidence="19">Matrix metalloproteinase-13</fullName>
    </alternativeName>
</protein>
<keyword evidence="8 28" id="KW-0732">Signal</keyword>
<feature type="binding site" evidence="22">
    <location>
        <position position="363"/>
    </location>
    <ligand>
        <name>Ca(2+)</name>
        <dbReference type="ChEBI" id="CHEBI:29108"/>
        <label>5</label>
    </ligand>
</feature>
<dbReference type="Pfam" id="PF00045">
    <property type="entry name" value="Hemopexin"/>
    <property type="match status" value="4"/>
</dbReference>
<feature type="binding site" evidence="22">
    <location>
        <position position="162"/>
    </location>
    <ligand>
        <name>Ca(2+)</name>
        <dbReference type="ChEBI" id="CHEBI:29108"/>
        <label>2</label>
    </ligand>
</feature>
<evidence type="ECO:0000256" key="2">
    <source>
        <dbReference type="ARBA" id="ARBA00010370"/>
    </source>
</evidence>
<evidence type="ECO:0000256" key="14">
    <source>
        <dbReference type="ARBA" id="ARBA00023105"/>
    </source>
</evidence>
<feature type="chain" id="PRO_5004000116" description="Collagenase 3" evidence="28">
    <location>
        <begin position="20"/>
        <end position="497"/>
    </location>
</feature>
<feature type="binding site" evidence="22">
    <location>
        <position position="200"/>
    </location>
    <ligand>
        <name>Zn(2+)</name>
        <dbReference type="ChEBI" id="CHEBI:29105"/>
        <label>1</label>
    </ligand>
</feature>
<dbReference type="STRING" id="246437.L9KR37"/>
<dbReference type="InterPro" id="IPR036375">
    <property type="entry name" value="Hemopexin-like_dom_sf"/>
</dbReference>
<dbReference type="GO" id="GO:0008270">
    <property type="term" value="F:zinc ion binding"/>
    <property type="evidence" value="ECO:0007669"/>
    <property type="project" value="InterPro"/>
</dbReference>
<feature type="active site" evidence="20">
    <location>
        <position position="223"/>
    </location>
</feature>
<evidence type="ECO:0000256" key="27">
    <source>
        <dbReference type="SAM" id="MobiDB-lite"/>
    </source>
</evidence>
<dbReference type="PRINTS" id="PR00138">
    <property type="entry name" value="MATRIXIN"/>
</dbReference>
<dbReference type="Proteomes" id="UP000011518">
    <property type="component" value="Unassembled WGS sequence"/>
</dbReference>
<comment type="function">
    <text evidence="18">Plays a role in the degradation of extracellular matrix proteins including fibrillar collagen, fibronectin, TNC and ACAN. Cleaves triple helical collagens, including type I, type II and type III collagen, but has the highest activity with soluble type II collagen. Can also degrade collagen type IV, type XIV and type X. May also function by activating or degrading key regulatory proteins, such as TGFB1 and CCN2. Plays a role in wound healing, tissue remodeling, cartilage degradation, bone development, bone mineralization and ossification. Required for normal embryonic bone development and ossification. Plays a role in the healing of bone fractures via endochondral ossification. Plays a role in wound healing, probably by a mechanism that involves proteolytic activation of TGFB1 and degradation of CCN2. Plays a role in keratinocyte migration during wound healing. May play a role in cell migration and in tumor cell invasion.</text>
</comment>
<keyword evidence="11 21" id="KW-0862">Zinc</keyword>
<feature type="binding site" evidence="22">
    <location>
        <position position="411"/>
    </location>
    <ligand>
        <name>Ca(2+)</name>
        <dbReference type="ChEBI" id="CHEBI:29108"/>
        <label>5</label>
    </ligand>
</feature>
<dbReference type="GO" id="GO:0031012">
    <property type="term" value="C:extracellular matrix"/>
    <property type="evidence" value="ECO:0007669"/>
    <property type="project" value="InterPro"/>
</dbReference>
<dbReference type="SMART" id="SM00120">
    <property type="entry name" value="HX"/>
    <property type="match status" value="4"/>
</dbReference>
<evidence type="ECO:0000313" key="31">
    <source>
        <dbReference type="Proteomes" id="UP000011518"/>
    </source>
</evidence>
<keyword evidence="17" id="KW-0325">Glycoprotein</keyword>
<evidence type="ECO:0000256" key="12">
    <source>
        <dbReference type="ARBA" id="ARBA00022837"/>
    </source>
</evidence>
<evidence type="ECO:0000256" key="21">
    <source>
        <dbReference type="PIRSR" id="PIRSR001191-2"/>
    </source>
</evidence>
<keyword evidence="9" id="KW-0677">Repeat</keyword>
<feature type="binding site" evidence="22">
    <location>
        <position position="187"/>
    </location>
    <ligand>
        <name>Zn(2+)</name>
        <dbReference type="ChEBI" id="CHEBI:29105"/>
        <label>1</label>
    </ligand>
</feature>
<evidence type="ECO:0000256" key="1">
    <source>
        <dbReference type="ARBA" id="ARBA00004498"/>
    </source>
</evidence>
<feature type="binding site" evidence="22">
    <location>
        <position position="196"/>
    </location>
    <ligand>
        <name>Ca(2+)</name>
        <dbReference type="ChEBI" id="CHEBI:29108"/>
        <label>2</label>
    </ligand>
</feature>
<dbReference type="GO" id="GO:0030198">
    <property type="term" value="P:extracellular matrix organization"/>
    <property type="evidence" value="ECO:0007669"/>
    <property type="project" value="TreeGrafter"/>
</dbReference>
<dbReference type="FunFam" id="2.110.10.10:FF:000002">
    <property type="entry name" value="Matrix metallopeptidase 3"/>
    <property type="match status" value="1"/>
</dbReference>
<feature type="binding site" evidence="22">
    <location>
        <position position="409"/>
    </location>
    <ligand>
        <name>Ca(2+)</name>
        <dbReference type="ChEBI" id="CHEBI:29108"/>
        <label>4</label>
    </ligand>
</feature>
<dbReference type="SUPFAM" id="SSF47090">
    <property type="entry name" value="PGBD-like"/>
    <property type="match status" value="1"/>
</dbReference>
<evidence type="ECO:0000256" key="10">
    <source>
        <dbReference type="ARBA" id="ARBA00022801"/>
    </source>
</evidence>
<feature type="binding site" evidence="22">
    <location>
        <position position="205"/>
    </location>
    <ligand>
        <name>Ca(2+)</name>
        <dbReference type="ChEBI" id="CHEBI:29108"/>
        <label>3</label>
    </ligand>
</feature>
<dbReference type="FunCoup" id="L9KR37">
    <property type="interactions" value="195"/>
</dbReference>
<evidence type="ECO:0000256" key="28">
    <source>
        <dbReference type="SAM" id="SignalP"/>
    </source>
</evidence>
<dbReference type="InterPro" id="IPR002477">
    <property type="entry name" value="Peptidoglycan-bd-like"/>
</dbReference>
<dbReference type="Gene3D" id="3.40.390.10">
    <property type="entry name" value="Collagenase (Catalytic Domain)"/>
    <property type="match status" value="1"/>
</dbReference>
<comment type="subcellular location">
    <subcellularLocation>
        <location evidence="1">Secreted</location>
        <location evidence="1">Extracellular space</location>
        <location evidence="1">Extracellular matrix</location>
    </subcellularLocation>
</comment>
<evidence type="ECO:0000256" key="16">
    <source>
        <dbReference type="ARBA" id="ARBA00023157"/>
    </source>
</evidence>
<reference evidence="31" key="1">
    <citation type="submission" date="2012-07" db="EMBL/GenBank/DDBJ databases">
        <title>Genome of the Chinese tree shrew, a rising model animal genetically related to primates.</title>
        <authorList>
            <person name="Zhang G."/>
            <person name="Fan Y."/>
            <person name="Yao Y."/>
            <person name="Huang Z."/>
        </authorList>
    </citation>
    <scope>NUCLEOTIDE SEQUENCE [LARGE SCALE GENOMIC DNA]</scope>
</reference>
<feature type="binding site" evidence="21">
    <location>
        <position position="222"/>
    </location>
    <ligand>
        <name>Zn(2+)</name>
        <dbReference type="ChEBI" id="CHEBI:29105"/>
        <label>2</label>
        <note>catalytic</note>
    </ligand>
</feature>
<feature type="binding site" evidence="22">
    <location>
        <position position="172"/>
    </location>
    <ligand>
        <name>Zn(2+)</name>
        <dbReference type="ChEBI" id="CHEBI:29105"/>
        <label>1</label>
    </ligand>
</feature>
<dbReference type="Gene3D" id="2.110.10.10">
    <property type="entry name" value="Hemopexin-like domain"/>
    <property type="match status" value="1"/>
</dbReference>
<evidence type="ECO:0000256" key="8">
    <source>
        <dbReference type="ARBA" id="ARBA00022729"/>
    </source>
</evidence>
<evidence type="ECO:0000256" key="23">
    <source>
        <dbReference type="PIRSR" id="PIRSR621190-3"/>
    </source>
</evidence>
<keyword evidence="5" id="KW-0272">Extracellular matrix</keyword>
<dbReference type="InterPro" id="IPR018487">
    <property type="entry name" value="Hemopexin-like_repeat"/>
</dbReference>
<evidence type="ECO:0000256" key="24">
    <source>
        <dbReference type="PIRSR" id="PIRSR621190-4"/>
    </source>
</evidence>
<feature type="binding site" evidence="22">
    <location>
        <position position="184"/>
    </location>
    <ligand>
        <name>Ca(2+)</name>
        <dbReference type="ChEBI" id="CHEBI:29108"/>
        <label>3</label>
    </ligand>
</feature>
<evidence type="ECO:0000256" key="11">
    <source>
        <dbReference type="ARBA" id="ARBA00022833"/>
    </source>
</evidence>
<evidence type="ECO:0000256" key="25">
    <source>
        <dbReference type="PIRSR" id="PIRSR621190-5"/>
    </source>
</evidence>
<feature type="binding site" description="in inhibited form" evidence="22">
    <location>
        <position position="96"/>
    </location>
    <ligand>
        <name>Zn(2+)</name>
        <dbReference type="ChEBI" id="CHEBI:29105"/>
        <label>2</label>
        <note>catalytic</note>
    </ligand>
</feature>
<gene>
    <name evidence="30" type="ORF">TREES_T100006570</name>
</gene>
<reference evidence="31" key="2">
    <citation type="journal article" date="2013" name="Nat. Commun.">
        <title>Genome of the Chinese tree shrew.</title>
        <authorList>
            <person name="Fan Y."/>
            <person name="Huang Z.Y."/>
            <person name="Cao C.C."/>
            <person name="Chen C.S."/>
            <person name="Chen Y.X."/>
            <person name="Fan D.D."/>
            <person name="He J."/>
            <person name="Hou H.L."/>
            <person name="Hu L."/>
            <person name="Hu X.T."/>
            <person name="Jiang X.T."/>
            <person name="Lai R."/>
            <person name="Lang Y.S."/>
            <person name="Liang B."/>
            <person name="Liao S.G."/>
            <person name="Mu D."/>
            <person name="Ma Y.Y."/>
            <person name="Niu Y.Y."/>
            <person name="Sun X.Q."/>
            <person name="Xia J.Q."/>
            <person name="Xiao J."/>
            <person name="Xiong Z.Q."/>
            <person name="Xu L."/>
            <person name="Yang L."/>
            <person name="Zhang Y."/>
            <person name="Zhao W."/>
            <person name="Zhao X.D."/>
            <person name="Zheng Y.T."/>
            <person name="Zhou J.M."/>
            <person name="Zhu Y.B."/>
            <person name="Zhang G.J."/>
            <person name="Wang J."/>
            <person name="Yao Y.G."/>
        </authorList>
    </citation>
    <scope>NUCLEOTIDE SEQUENCE [LARGE SCALE GENOMIC DNA]</scope>
</reference>
<dbReference type="InterPro" id="IPR021190">
    <property type="entry name" value="Pept_M10A"/>
</dbReference>
<keyword evidence="16 23" id="KW-1015">Disulfide bond</keyword>
<dbReference type="InParanoid" id="L9KR37"/>
<evidence type="ECO:0000256" key="13">
    <source>
        <dbReference type="ARBA" id="ARBA00023049"/>
    </source>
</evidence>
<evidence type="ECO:0000256" key="26">
    <source>
        <dbReference type="PROSITE-ProRule" id="PRU01011"/>
    </source>
</evidence>
<feature type="binding site" evidence="22">
    <location>
        <position position="198"/>
    </location>
    <ligand>
        <name>Ca(2+)</name>
        <dbReference type="ChEBI" id="CHEBI:29108"/>
        <label>2</label>
    </ligand>
</feature>
<feature type="binding site" evidence="22">
    <location>
        <position position="317"/>
    </location>
    <ligand>
        <name>Ca(2+)</name>
        <dbReference type="ChEBI" id="CHEBI:29108"/>
        <label>4</label>
    </ligand>
</feature>
<dbReference type="InterPro" id="IPR021158">
    <property type="entry name" value="Pept_M10A_Zn_BS"/>
</dbReference>
<dbReference type="CDD" id="cd00094">
    <property type="entry name" value="HX"/>
    <property type="match status" value="1"/>
</dbReference>
<feature type="repeat" description="Hemopexin" evidence="26">
    <location>
        <begin position="357"/>
        <end position="403"/>
    </location>
</feature>
<evidence type="ECO:0000256" key="15">
    <source>
        <dbReference type="ARBA" id="ARBA00023145"/>
    </source>
</evidence>
<dbReference type="GO" id="GO:0006508">
    <property type="term" value="P:proteolysis"/>
    <property type="evidence" value="ECO:0007669"/>
    <property type="project" value="UniProtKB-KW"/>
</dbReference>
<feature type="binding site" evidence="22">
    <location>
        <position position="202"/>
    </location>
    <ligand>
        <name>Ca(2+)</name>
        <dbReference type="ChEBI" id="CHEBI:29108"/>
        <label>3</label>
    </ligand>
</feature>
<feature type="repeat" description="Hemopexin" evidence="26">
    <location>
        <begin position="307"/>
        <end position="356"/>
    </location>
</feature>
<dbReference type="InterPro" id="IPR006026">
    <property type="entry name" value="Peptidase_Metallo"/>
</dbReference>
<evidence type="ECO:0000256" key="4">
    <source>
        <dbReference type="ARBA" id="ARBA00022525"/>
    </source>
</evidence>
<feature type="binding site" evidence="22">
    <location>
        <position position="240"/>
    </location>
    <ligand>
        <name>Zn(2+)</name>
        <dbReference type="ChEBI" id="CHEBI:29105"/>
        <label>2</label>
        <note>catalytic</note>
    </ligand>
</feature>
<keyword evidence="31" id="KW-1185">Reference proteome</keyword>
<feature type="signal peptide" evidence="28">
    <location>
        <begin position="1"/>
        <end position="19"/>
    </location>
</feature>
<dbReference type="PIRSF" id="PIRSF001191">
    <property type="entry name" value="Peptidase_M10A_matrix"/>
    <property type="match status" value="1"/>
</dbReference>
<dbReference type="PANTHER" id="PTHR10201">
    <property type="entry name" value="MATRIX METALLOPROTEINASE"/>
    <property type="match status" value="1"/>
</dbReference>
<feature type="binding site" evidence="22">
    <location>
        <position position="203"/>
    </location>
    <ligand>
        <name>Ca(2+)</name>
        <dbReference type="ChEBI" id="CHEBI:29108"/>
        <label>1</label>
    </ligand>
</feature>
<feature type="compositionally biased region" description="Basic and acidic residues" evidence="27">
    <location>
        <begin position="299"/>
        <end position="310"/>
    </location>
</feature>
<dbReference type="SUPFAM" id="SSF50923">
    <property type="entry name" value="Hemopexin-like domain"/>
    <property type="match status" value="1"/>
</dbReference>
<dbReference type="GO" id="GO:0004222">
    <property type="term" value="F:metalloendopeptidase activity"/>
    <property type="evidence" value="ECO:0007669"/>
    <property type="project" value="InterPro"/>
</dbReference>
<dbReference type="PROSITE" id="PS00024">
    <property type="entry name" value="HEMOPEXIN"/>
    <property type="match status" value="1"/>
</dbReference>
<keyword evidence="14" id="KW-0177">Collagen degradation</keyword>
<dbReference type="Pfam" id="PF00413">
    <property type="entry name" value="Peptidase_M10"/>
    <property type="match status" value="1"/>
</dbReference>
<keyword evidence="6" id="KW-0645">Protease</keyword>
<feature type="repeat" description="Hemopexin" evidence="26">
    <location>
        <begin position="454"/>
        <end position="497"/>
    </location>
</feature>